<accession>A0A5C7J9D6</accession>
<dbReference type="GO" id="GO:0005737">
    <property type="term" value="C:cytoplasm"/>
    <property type="evidence" value="ECO:0007669"/>
    <property type="project" value="TreeGrafter"/>
</dbReference>
<dbReference type="SUPFAM" id="SSF56059">
    <property type="entry name" value="Glutathione synthetase ATP-binding domain-like"/>
    <property type="match status" value="1"/>
</dbReference>
<sequence>MKNVVIVFGGNMQPSDPPFSRHHYQQAYELLYPMAEAAGLTLYRAPLLWFDFEKNVFTQAWAFNQNKGWHLVSDVRPDLIEDRTNFSEENQAKKNRLAKLFPLFNDPEFTKVANSKYETSLLFPQYFKPYHRINSKDALLQTLETIKGDSVVIKPEFGSGGKGVIIDTPTNIQRLALDYPLMLQEFIDSSHGIPGITPGYHDLRLVFINEELIYSYIRIPKEGSLLANVAQGGTMEIIEPHQLPATLDPIIHDVQKVFTRFPRKTYTIDVLFDETAQPWIVELNTMPGVYFAPGQEVTRDHFYRALINDFQAILTEIRPS</sequence>
<dbReference type="AlphaFoldDB" id="A0A5C7J9D6"/>
<dbReference type="InterPro" id="IPR013651">
    <property type="entry name" value="ATP-grasp_RimK-type"/>
</dbReference>
<dbReference type="PROSITE" id="PS50975">
    <property type="entry name" value="ATP_GRASP"/>
    <property type="match status" value="1"/>
</dbReference>
<feature type="domain" description="ATP-grasp" evidence="2">
    <location>
        <begin position="124"/>
        <end position="311"/>
    </location>
</feature>
<dbReference type="GO" id="GO:0005524">
    <property type="term" value="F:ATP binding"/>
    <property type="evidence" value="ECO:0007669"/>
    <property type="project" value="UniProtKB-UniRule"/>
</dbReference>
<name>A0A5C7J9D6_9BACT</name>
<organism evidence="3 4">
    <name type="scientific">Candidatus Dojkabacteria bacterium</name>
    <dbReference type="NCBI Taxonomy" id="2099670"/>
    <lineage>
        <taxon>Bacteria</taxon>
        <taxon>Candidatus Dojkabacteria</taxon>
    </lineage>
</organism>
<reference evidence="3 4" key="1">
    <citation type="submission" date="2018-09" db="EMBL/GenBank/DDBJ databases">
        <title>Metagenome Assembled Genomes from an Advanced Water Purification Facility.</title>
        <authorList>
            <person name="Stamps B.W."/>
            <person name="Spear J.R."/>
        </authorList>
    </citation>
    <scope>NUCLEOTIDE SEQUENCE [LARGE SCALE GENOMIC DNA]</scope>
    <source>
        <strain evidence="3">Bin_63_2</strain>
    </source>
</reference>
<evidence type="ECO:0000313" key="4">
    <source>
        <dbReference type="Proteomes" id="UP000321026"/>
    </source>
</evidence>
<dbReference type="PANTHER" id="PTHR21621:SF2">
    <property type="entry name" value="COENZYME GAMMA-F420-2:ALPHA-L-GLUTAMATE LIGASE"/>
    <property type="match status" value="1"/>
</dbReference>
<evidence type="ECO:0000256" key="1">
    <source>
        <dbReference type="PROSITE-ProRule" id="PRU00409"/>
    </source>
</evidence>
<dbReference type="PANTHER" id="PTHR21621">
    <property type="entry name" value="RIBOSOMAL PROTEIN S6 MODIFICATION PROTEIN"/>
    <property type="match status" value="1"/>
</dbReference>
<gene>
    <name evidence="3" type="ORF">E6Q11_03295</name>
</gene>
<dbReference type="Pfam" id="PF08443">
    <property type="entry name" value="RimK"/>
    <property type="match status" value="1"/>
</dbReference>
<comment type="caution">
    <text evidence="3">The sequence shown here is derived from an EMBL/GenBank/DDBJ whole genome shotgun (WGS) entry which is preliminary data.</text>
</comment>
<protein>
    <recommendedName>
        <fullName evidence="2">ATP-grasp domain-containing protein</fullName>
    </recommendedName>
</protein>
<keyword evidence="1" id="KW-0547">Nucleotide-binding</keyword>
<dbReference type="GO" id="GO:0043774">
    <property type="term" value="F:coenzyme F420-2 alpha-glutamyl ligase activity"/>
    <property type="evidence" value="ECO:0007669"/>
    <property type="project" value="TreeGrafter"/>
</dbReference>
<dbReference type="GO" id="GO:0046872">
    <property type="term" value="F:metal ion binding"/>
    <property type="evidence" value="ECO:0007669"/>
    <property type="project" value="InterPro"/>
</dbReference>
<evidence type="ECO:0000313" key="3">
    <source>
        <dbReference type="EMBL" id="TXG77166.1"/>
    </source>
</evidence>
<dbReference type="Gene3D" id="3.30.470.20">
    <property type="entry name" value="ATP-grasp fold, B domain"/>
    <property type="match status" value="1"/>
</dbReference>
<proteinExistence type="predicted"/>
<evidence type="ECO:0000259" key="2">
    <source>
        <dbReference type="PROSITE" id="PS50975"/>
    </source>
</evidence>
<keyword evidence="1" id="KW-0067">ATP-binding</keyword>
<dbReference type="Proteomes" id="UP000321026">
    <property type="component" value="Unassembled WGS sequence"/>
</dbReference>
<dbReference type="EMBL" id="SSDS01000052">
    <property type="protein sequence ID" value="TXG77166.1"/>
    <property type="molecule type" value="Genomic_DNA"/>
</dbReference>
<dbReference type="InterPro" id="IPR011761">
    <property type="entry name" value="ATP-grasp"/>
</dbReference>